<keyword evidence="5" id="KW-1185">Reference proteome</keyword>
<feature type="domain" description="Non-reducing end beta-L-arabinofuranosidase-like GH127 C-terminal" evidence="3">
    <location>
        <begin position="508"/>
        <end position="601"/>
    </location>
</feature>
<dbReference type="PANTHER" id="PTHR43465">
    <property type="entry name" value="DUF1680 DOMAIN PROTEIN (AFU_ORTHOLOGUE AFUA_1G08910)"/>
    <property type="match status" value="1"/>
</dbReference>
<dbReference type="RefSeq" id="WP_204501310.1">
    <property type="nucleotide sequence ID" value="NZ_JAFBDR010000020.1"/>
</dbReference>
<evidence type="ECO:0000313" key="4">
    <source>
        <dbReference type="EMBL" id="MBM7572717.1"/>
    </source>
</evidence>
<dbReference type="SUPFAM" id="SSF48208">
    <property type="entry name" value="Six-hairpin glycosidases"/>
    <property type="match status" value="1"/>
</dbReference>
<name>A0ABS2N3L8_9BACI</name>
<comment type="caution">
    <text evidence="4">The sequence shown here is derived from an EMBL/GenBank/DDBJ whole genome shotgun (WGS) entry which is preliminary data.</text>
</comment>
<dbReference type="EMBL" id="JAFBDR010000020">
    <property type="protein sequence ID" value="MBM7572717.1"/>
    <property type="molecule type" value="Genomic_DNA"/>
</dbReference>
<evidence type="ECO:0000259" key="1">
    <source>
        <dbReference type="Pfam" id="PF07944"/>
    </source>
</evidence>
<evidence type="ECO:0000313" key="5">
    <source>
        <dbReference type="Proteomes" id="UP001296943"/>
    </source>
</evidence>
<dbReference type="Pfam" id="PF07944">
    <property type="entry name" value="Beta-AFase-like_GH127_cat"/>
    <property type="match status" value="1"/>
</dbReference>
<dbReference type="InterPro" id="IPR049174">
    <property type="entry name" value="Beta-AFase-like"/>
</dbReference>
<protein>
    <submittedName>
        <fullName evidence="4">DUF1680 family protein</fullName>
    </submittedName>
</protein>
<dbReference type="InterPro" id="IPR049046">
    <property type="entry name" value="Beta-AFase-like_GH127_middle"/>
</dbReference>
<organism evidence="4 5">
    <name type="scientific">Aquibacillus albus</name>
    <dbReference type="NCBI Taxonomy" id="1168171"/>
    <lineage>
        <taxon>Bacteria</taxon>
        <taxon>Bacillati</taxon>
        <taxon>Bacillota</taxon>
        <taxon>Bacilli</taxon>
        <taxon>Bacillales</taxon>
        <taxon>Bacillaceae</taxon>
        <taxon>Aquibacillus</taxon>
    </lineage>
</organism>
<evidence type="ECO:0000259" key="3">
    <source>
        <dbReference type="Pfam" id="PF20737"/>
    </source>
</evidence>
<gene>
    <name evidence="4" type="ORF">JOC48_003248</name>
</gene>
<reference evidence="4 5" key="1">
    <citation type="submission" date="2021-01" db="EMBL/GenBank/DDBJ databases">
        <title>Genomic Encyclopedia of Type Strains, Phase IV (KMG-IV): sequencing the most valuable type-strain genomes for metagenomic binning, comparative biology and taxonomic classification.</title>
        <authorList>
            <person name="Goeker M."/>
        </authorList>
    </citation>
    <scope>NUCLEOTIDE SEQUENCE [LARGE SCALE GENOMIC DNA]</scope>
    <source>
        <strain evidence="4 5">DSM 23711</strain>
    </source>
</reference>
<dbReference type="InterPro" id="IPR008928">
    <property type="entry name" value="6-hairpin_glycosidase_sf"/>
</dbReference>
<dbReference type="Pfam" id="PF20736">
    <property type="entry name" value="Glyco_hydro127M"/>
    <property type="match status" value="1"/>
</dbReference>
<accession>A0ABS2N3L8</accession>
<dbReference type="Pfam" id="PF20737">
    <property type="entry name" value="Glyco_hydro127C"/>
    <property type="match status" value="1"/>
</dbReference>
<evidence type="ECO:0000259" key="2">
    <source>
        <dbReference type="Pfam" id="PF20736"/>
    </source>
</evidence>
<dbReference type="PANTHER" id="PTHR43465:SF2">
    <property type="entry name" value="DUF1680 DOMAIN PROTEIN (AFU_ORTHOLOGUE AFUA_1G08910)"/>
    <property type="match status" value="1"/>
</dbReference>
<feature type="domain" description="Non-reducing end beta-L-arabinofuranosidase-like GH127 catalytic" evidence="1">
    <location>
        <begin position="20"/>
        <end position="400"/>
    </location>
</feature>
<dbReference type="InterPro" id="IPR012878">
    <property type="entry name" value="Beta-AFase-like_GH127_cat"/>
</dbReference>
<dbReference type="Proteomes" id="UP001296943">
    <property type="component" value="Unassembled WGS sequence"/>
</dbReference>
<sequence length="605" mass="69224">MKDLNEKIVNNQLEPISFTNVTIHDKFWEPRLKTHKSTTLKACLDQCEKTGRILNFAKAAGHMQGEFEGIFFNDSDVYKVLEGVAYSLMSHPDPSLEEKVDGIIDEIASAQQEDGYLLCYFILKEQDKKWTDMDKHEMYCGGHLIEAAVAYYNATGKRKLLDVACKLADHYDNTFGPGKRHWVPGHEEIELALVKLYRQTKEERYWKLANWLLEQRGHGYGKGVIWDRKDWGPEYCQDDKPIREMTDVSGHAVRAMYLYTAITDIAKVTGDQGYINALDRLWESVVLRNMYITGGIGPSKHNEGFTEDYDMPNDTAYCETCASVGMVYWNHRMNLLNGDSKYADVVERAMYNGVLSGISLSGDKFFYVNPLSSNGTHHRVEWFNTSCCPTQLSRFIPSIGDYSYASSEQGIWVNLYVESSVSIPVEESHVVLRQKTHYPWNGKVEITVESDRKNNCDLNLRFPGWCKSAQVYINGEPVQKLVTEKGYIKLNKTWEPGDTVIVNFDMPVERVHAHPKVKANEGKVAIQRGPLVYCIEHVDNEKKFESIEITPDTKFLVKQNPDLLGGITTIHGISEKDKEFVAIPYYVWDNREPGPMNVWINENKN</sequence>
<dbReference type="InterPro" id="IPR049049">
    <property type="entry name" value="Beta-AFase-like_GH127_C"/>
</dbReference>
<feature type="domain" description="Non-reducing end beta-L-arabinofuranosidase-like GH127 middle" evidence="2">
    <location>
        <begin position="410"/>
        <end position="506"/>
    </location>
</feature>
<proteinExistence type="predicted"/>